<dbReference type="InParanoid" id="A0A3P8WH10"/>
<dbReference type="Pfam" id="PF02210">
    <property type="entry name" value="Laminin_G_2"/>
    <property type="match status" value="3"/>
</dbReference>
<evidence type="ECO:0000256" key="11">
    <source>
        <dbReference type="ARBA" id="ARBA00023180"/>
    </source>
</evidence>
<feature type="disulfide bond" evidence="14">
    <location>
        <begin position="1043"/>
        <end position="1053"/>
    </location>
</feature>
<dbReference type="FunFam" id="2.10.25.10:FF:000208">
    <property type="entry name" value="Crumbs 2, cell polarity complex component"/>
    <property type="match status" value="1"/>
</dbReference>
<evidence type="ECO:0000313" key="20">
    <source>
        <dbReference type="Proteomes" id="UP000265120"/>
    </source>
</evidence>
<dbReference type="FunFam" id="2.10.25.10:FF:000039">
    <property type="entry name" value="Crumbs cell polarity complex component 1"/>
    <property type="match status" value="1"/>
</dbReference>
<sequence>MLFPLFFCIKKYKNDDYFTGATPDRPHQSVDPCSPNPCQNRAICVRHNDGYMCYCVPGFQGSHCQFNVNECISQPCMNGATCEDRVGRFSCSCSPGFTGVTCEVDIDECQSQPCLSGGSCHDYPGGFNCTCAPGFQGQRCEINIDECREQPCQNGAVCIDGANEYSCDCSHTAFIGTHCEIPQPACHSEPCLNGAICTDEDGNYTCECWPGFEGLQCETDIDECSSSPCMNAGRCIQRSRRELYGTEPLLPERYDQQRAAGYICSCPPGTAGSLCQEVINQCDPSPCQNGGRCEGHVGSYTCHCLQQNNHGVLYGGVNCDVRLTGCEEHDKCGEHGSCSPHLVDDTHGFTCSCSAGHTGPLCQTSTSFSFQHGGYLRLYRFDTKVSSNITLSFKTVLPRVLLFHRQTQDLLLVLELNEGHLQFTLRKQDSDGAEVLSQVLELPHNVTDGQWHSVEAVLKRSVLSLRILDQDQNCRSRTCHKASSSQQSQVPAFIGCMQDINVDQELIVLVDWLFSHAVTPGCSHRDHCLSSPCRNGGQCVNLWQSYQCHCPRPYDGQDCEEEHATARFGHEDSTSYAAFTVSHDLGQNFSISFFLRTQHSGLLMVLANNSSQYLHMWLMDGRVTLQVNTSQVLRAEKAINDGKVHFVSVEVMDDRMMLVIEAEKQGEVEIRPIYVQEGDKVYVGGLNETRTTAVLGGYFKGCIQDLRINDVQLQFFGLDTAVRSFPLDVMEDINTGCPGDNVCSSNPCLNGGTCYSTWDAFSCTCPSSTSGRHCEESTPFTLDVYFPDDILDFLLPDVTGYSNATFLHDSTVLSYRGNGHISKGLNNILLNLRTQKLNAAVLRAEKDPAFIMLSVQDGYFVMELKSPTSADTEERGEQPVSTVSLRSNKRVSDGEWHRIFVFMAAPWALTSQWTLVLDGEKEKSITSTGHGGNLDFLREGVDIFLGGLSSDAGRPLVGCLGTVELGGIALPYFSSADVSLPRLQKEQFLLTSRQPLLGCSGANVCEPNPCMNGGECHDYFNTYNCSCAEGWAGRRCESFLDSCESSPCVHGNCSAQGPTHECICESGYTGVDCEKKVDVCENHLCAHGATCLHGPDTYACLCPENYTGPFCNERTEEIPWYIVVRKVRPKLPVSVCGDDTRNYTCFNGGNCTERELSCDCPPGFTGHRCEQEVDECKSNPCLNGGYCRNLINKFVCVCEMSFAGEFCQTDLTPVGLTSDLLLYVSLVSVTLLLIFILTAVGLGMALTRRATHGTYSPSRQEKDGSRVEMWSITQPPPTERLI</sequence>
<dbReference type="CDD" id="cd00054">
    <property type="entry name" value="EGF_CA"/>
    <property type="match status" value="12"/>
</dbReference>
<feature type="domain" description="EGF-like" evidence="18">
    <location>
        <begin position="1172"/>
        <end position="1208"/>
    </location>
</feature>
<dbReference type="GO" id="GO:0032991">
    <property type="term" value="C:protein-containing complex"/>
    <property type="evidence" value="ECO:0007669"/>
    <property type="project" value="TreeGrafter"/>
</dbReference>
<dbReference type="SUPFAM" id="SSF57196">
    <property type="entry name" value="EGF/Laminin"/>
    <property type="match status" value="8"/>
</dbReference>
<feature type="domain" description="EGF-like" evidence="18">
    <location>
        <begin position="524"/>
        <end position="560"/>
    </location>
</feature>
<feature type="domain" description="EGF-like" evidence="18">
    <location>
        <begin position="278"/>
        <end position="320"/>
    </location>
</feature>
<keyword evidence="10 14" id="KW-1015">Disulfide bond</keyword>
<evidence type="ECO:0000256" key="12">
    <source>
        <dbReference type="ARBA" id="ARBA00023273"/>
    </source>
</evidence>
<feature type="disulfide bond" evidence="14">
    <location>
        <begin position="266"/>
        <end position="275"/>
    </location>
</feature>
<comment type="subcellular location">
    <subcellularLocation>
        <location evidence="1">Apical cell membrane</location>
        <topology evidence="1">Single-pass type I membrane protein</topology>
    </subcellularLocation>
    <subcellularLocation>
        <location evidence="2">Cell projection</location>
    </subcellularLocation>
</comment>
<reference evidence="19 20" key="1">
    <citation type="journal article" date="2014" name="Nat. Genet.">
        <title>Whole-genome sequence of a flatfish provides insights into ZW sex chromosome evolution and adaptation to a benthic lifestyle.</title>
        <authorList>
            <person name="Chen S."/>
            <person name="Zhang G."/>
            <person name="Shao C."/>
            <person name="Huang Q."/>
            <person name="Liu G."/>
            <person name="Zhang P."/>
            <person name="Song W."/>
            <person name="An N."/>
            <person name="Chalopin D."/>
            <person name="Volff J.N."/>
            <person name="Hong Y."/>
            <person name="Li Q."/>
            <person name="Sha Z."/>
            <person name="Zhou H."/>
            <person name="Xie M."/>
            <person name="Yu Q."/>
            <person name="Liu Y."/>
            <person name="Xiang H."/>
            <person name="Wang N."/>
            <person name="Wu K."/>
            <person name="Yang C."/>
            <person name="Zhou Q."/>
            <person name="Liao X."/>
            <person name="Yang L."/>
            <person name="Hu Q."/>
            <person name="Zhang J."/>
            <person name="Meng L."/>
            <person name="Jin L."/>
            <person name="Tian Y."/>
            <person name="Lian J."/>
            <person name="Yang J."/>
            <person name="Miao G."/>
            <person name="Liu S."/>
            <person name="Liang Z."/>
            <person name="Yan F."/>
            <person name="Li Y."/>
            <person name="Sun B."/>
            <person name="Zhang H."/>
            <person name="Zhang J."/>
            <person name="Zhu Y."/>
            <person name="Du M."/>
            <person name="Zhao Y."/>
            <person name="Schartl M."/>
            <person name="Tang Q."/>
            <person name="Wang J."/>
        </authorList>
    </citation>
    <scope>NUCLEOTIDE SEQUENCE</scope>
</reference>
<feature type="disulfide bond" evidence="14">
    <location>
        <begin position="353"/>
        <end position="362"/>
    </location>
</feature>
<evidence type="ECO:0000256" key="1">
    <source>
        <dbReference type="ARBA" id="ARBA00004247"/>
    </source>
</evidence>
<dbReference type="InterPro" id="IPR013320">
    <property type="entry name" value="ConA-like_dom_sf"/>
</dbReference>
<dbReference type="FunFam" id="2.60.120.200:FF:000055">
    <property type="entry name" value="Crumbs cell polarity complex component 1"/>
    <property type="match status" value="1"/>
</dbReference>
<dbReference type="FunFam" id="2.10.25.10:FF:000255">
    <property type="entry name" value="Sushi, nidogen and EGF-like domains 1"/>
    <property type="match status" value="1"/>
</dbReference>
<dbReference type="SMART" id="SM00179">
    <property type="entry name" value="EGF_CA"/>
    <property type="match status" value="14"/>
</dbReference>
<dbReference type="SUPFAM" id="SSF57184">
    <property type="entry name" value="Growth factor receptor domain"/>
    <property type="match status" value="1"/>
</dbReference>
<keyword evidence="20" id="KW-1185">Reference proteome</keyword>
<dbReference type="GeneTree" id="ENSGT00940000155152"/>
<keyword evidence="12" id="KW-0966">Cell projection</keyword>
<feature type="domain" description="EGF-like" evidence="18">
    <location>
        <begin position="105"/>
        <end position="141"/>
    </location>
</feature>
<feature type="domain" description="EGF-like" evidence="18">
    <location>
        <begin position="1132"/>
        <end position="1170"/>
    </location>
</feature>
<keyword evidence="5 16" id="KW-0812">Transmembrane</keyword>
<evidence type="ECO:0000259" key="18">
    <source>
        <dbReference type="PROSITE" id="PS50026"/>
    </source>
</evidence>
<feature type="domain" description="EGF-like" evidence="18">
    <location>
        <begin position="220"/>
        <end position="276"/>
    </location>
</feature>
<dbReference type="FunFam" id="2.10.25.10:FF:000109">
    <property type="entry name" value="Notch homolog 4, [Drosophila]"/>
    <property type="match status" value="1"/>
</dbReference>
<evidence type="ECO:0000256" key="5">
    <source>
        <dbReference type="ARBA" id="ARBA00022692"/>
    </source>
</evidence>
<evidence type="ECO:0000256" key="2">
    <source>
        <dbReference type="ARBA" id="ARBA00004316"/>
    </source>
</evidence>
<dbReference type="PROSITE" id="PS50025">
    <property type="entry name" value="LAM_G_DOMAIN"/>
    <property type="match status" value="3"/>
</dbReference>
<dbReference type="PRINTS" id="PR00010">
    <property type="entry name" value="EGFBLOOD"/>
</dbReference>
<dbReference type="InterPro" id="IPR018097">
    <property type="entry name" value="EGF_Ca-bd_CS"/>
</dbReference>
<dbReference type="InterPro" id="IPR001791">
    <property type="entry name" value="Laminin_G"/>
</dbReference>
<dbReference type="FunFam" id="2.10.25.10:FF:000348">
    <property type="entry name" value="Crumbs 1, cell polarity complex component"/>
    <property type="match status" value="1"/>
</dbReference>
<dbReference type="GO" id="GO:0005509">
    <property type="term" value="F:calcium ion binding"/>
    <property type="evidence" value="ECO:0007669"/>
    <property type="project" value="InterPro"/>
</dbReference>
<protein>
    <submittedName>
        <fullName evidence="19">Crumbs cell polarity complex component 1</fullName>
    </submittedName>
</protein>
<feature type="domain" description="EGF-like" evidence="18">
    <location>
        <begin position="739"/>
        <end position="775"/>
    </location>
</feature>
<dbReference type="Proteomes" id="UP000265120">
    <property type="component" value="Chromosome 2"/>
</dbReference>
<dbReference type="InterPro" id="IPR051022">
    <property type="entry name" value="Notch_Cell-Fate_Det"/>
</dbReference>
<feature type="disulfide bond" evidence="14">
    <location>
        <begin position="131"/>
        <end position="140"/>
    </location>
</feature>
<keyword evidence="7" id="KW-0677">Repeat</keyword>
<dbReference type="SMART" id="SM00181">
    <property type="entry name" value="EGF"/>
    <property type="match status" value="15"/>
</dbReference>
<feature type="disulfide bond" evidence="14">
    <location>
        <begin position="1027"/>
        <end position="1036"/>
    </location>
</feature>
<evidence type="ECO:0000256" key="10">
    <source>
        <dbReference type="ARBA" id="ARBA00023157"/>
    </source>
</evidence>
<dbReference type="SUPFAM" id="SSF49899">
    <property type="entry name" value="Concanavalin A-like lectins/glucanases"/>
    <property type="match status" value="3"/>
</dbReference>
<dbReference type="FunFam" id="2.10.25.10:FF:000004">
    <property type="entry name" value="Neurogenic locus notch 1"/>
    <property type="match status" value="1"/>
</dbReference>
<evidence type="ECO:0000256" key="3">
    <source>
        <dbReference type="ARBA" id="ARBA00022475"/>
    </source>
</evidence>
<accession>A0A3P8WH10</accession>
<feature type="domain" description="Laminin G" evidence="17">
    <location>
        <begin position="365"/>
        <end position="522"/>
    </location>
</feature>
<dbReference type="CDD" id="cd00110">
    <property type="entry name" value="LamG"/>
    <property type="match status" value="3"/>
</dbReference>
<dbReference type="PANTHER" id="PTHR24049">
    <property type="entry name" value="CRUMBS FAMILY MEMBER"/>
    <property type="match status" value="1"/>
</dbReference>
<feature type="disulfide bond" evidence="14">
    <location>
        <begin position="55"/>
        <end position="64"/>
    </location>
</feature>
<feature type="disulfide bond" evidence="14">
    <location>
        <begin position="1160"/>
        <end position="1169"/>
    </location>
</feature>
<feature type="domain" description="EGF-like" evidence="18">
    <location>
        <begin position="1039"/>
        <end position="1074"/>
    </location>
</feature>
<dbReference type="PROSITE" id="PS50026">
    <property type="entry name" value="EGF_3"/>
    <property type="match status" value="15"/>
</dbReference>
<evidence type="ECO:0000256" key="15">
    <source>
        <dbReference type="SAM" id="MobiDB-lite"/>
    </source>
</evidence>
<dbReference type="GO" id="GO:0048731">
    <property type="term" value="P:system development"/>
    <property type="evidence" value="ECO:0007669"/>
    <property type="project" value="UniProtKB-ARBA"/>
</dbReference>
<dbReference type="Gene3D" id="2.10.25.10">
    <property type="entry name" value="Laminin"/>
    <property type="match status" value="14"/>
</dbReference>
<dbReference type="InterPro" id="IPR013032">
    <property type="entry name" value="EGF-like_CS"/>
</dbReference>
<evidence type="ECO:0000256" key="14">
    <source>
        <dbReference type="PROSITE-ProRule" id="PRU00076"/>
    </source>
</evidence>
<dbReference type="STRING" id="244447.ENSCSEP00000025747"/>
<dbReference type="PROSITE" id="PS00010">
    <property type="entry name" value="ASX_HYDROXYL"/>
    <property type="match status" value="7"/>
</dbReference>
<dbReference type="GO" id="GO:0016324">
    <property type="term" value="C:apical plasma membrane"/>
    <property type="evidence" value="ECO:0007669"/>
    <property type="project" value="UniProtKB-SubCell"/>
</dbReference>
<dbReference type="FunFam" id="2.10.25.10:FF:000434">
    <property type="entry name" value="Predicted protein"/>
    <property type="match status" value="1"/>
</dbReference>
<reference evidence="19" key="2">
    <citation type="submission" date="2025-08" db="UniProtKB">
        <authorList>
            <consortium name="Ensembl"/>
        </authorList>
    </citation>
    <scope>IDENTIFICATION</scope>
</reference>
<keyword evidence="3" id="KW-1003">Cell membrane</keyword>
<dbReference type="InterPro" id="IPR000152">
    <property type="entry name" value="EGF-type_Asp/Asn_hydroxyl_site"/>
</dbReference>
<evidence type="ECO:0000256" key="8">
    <source>
        <dbReference type="ARBA" id="ARBA00022989"/>
    </source>
</evidence>
<evidence type="ECO:0000256" key="7">
    <source>
        <dbReference type="ARBA" id="ARBA00022737"/>
    </source>
</evidence>
<dbReference type="OMA" id="RDMFIML"/>
<dbReference type="Pfam" id="PF00008">
    <property type="entry name" value="EGF"/>
    <property type="match status" value="9"/>
</dbReference>
<keyword evidence="11" id="KW-0325">Glycoprotein</keyword>
<dbReference type="Ensembl" id="ENSCSET00000026084.1">
    <property type="protein sequence ID" value="ENSCSEP00000025747.1"/>
    <property type="gene ID" value="ENSCSEG00000016420.1"/>
</dbReference>
<evidence type="ECO:0000259" key="17">
    <source>
        <dbReference type="PROSITE" id="PS50025"/>
    </source>
</evidence>
<dbReference type="InterPro" id="IPR001881">
    <property type="entry name" value="EGF-like_Ca-bd_dom"/>
</dbReference>
<feature type="domain" description="Laminin G" evidence="17">
    <location>
        <begin position="802"/>
        <end position="999"/>
    </location>
</feature>
<reference evidence="19" key="3">
    <citation type="submission" date="2025-09" db="UniProtKB">
        <authorList>
            <consortium name="Ensembl"/>
        </authorList>
    </citation>
    <scope>IDENTIFICATION</scope>
</reference>
<evidence type="ECO:0000256" key="16">
    <source>
        <dbReference type="SAM" id="Phobius"/>
    </source>
</evidence>
<dbReference type="Pfam" id="PF12661">
    <property type="entry name" value="hEGF"/>
    <property type="match status" value="2"/>
</dbReference>
<feature type="disulfide bond" evidence="14">
    <location>
        <begin position="550"/>
        <end position="559"/>
    </location>
</feature>
<feature type="domain" description="EGF-like" evidence="18">
    <location>
        <begin position="1076"/>
        <end position="1112"/>
    </location>
</feature>
<evidence type="ECO:0000256" key="6">
    <source>
        <dbReference type="ARBA" id="ARBA00022729"/>
    </source>
</evidence>
<comment type="similarity">
    <text evidence="13">Belongs to the Crumbs protein family.</text>
</comment>
<proteinExistence type="inferred from homology"/>
<dbReference type="GO" id="GO:0007157">
    <property type="term" value="P:heterophilic cell-cell adhesion via plasma membrane cell adhesion molecules"/>
    <property type="evidence" value="ECO:0007669"/>
    <property type="project" value="TreeGrafter"/>
</dbReference>
<dbReference type="InterPro" id="IPR009030">
    <property type="entry name" value="Growth_fac_rcpt_cys_sf"/>
</dbReference>
<organism evidence="19 20">
    <name type="scientific">Cynoglossus semilaevis</name>
    <name type="common">Tongue sole</name>
    <dbReference type="NCBI Taxonomy" id="244447"/>
    <lineage>
        <taxon>Eukaryota</taxon>
        <taxon>Metazoa</taxon>
        <taxon>Chordata</taxon>
        <taxon>Craniata</taxon>
        <taxon>Vertebrata</taxon>
        <taxon>Euteleostomi</taxon>
        <taxon>Actinopterygii</taxon>
        <taxon>Neopterygii</taxon>
        <taxon>Teleostei</taxon>
        <taxon>Neoteleostei</taxon>
        <taxon>Acanthomorphata</taxon>
        <taxon>Carangaria</taxon>
        <taxon>Pleuronectiformes</taxon>
        <taxon>Pleuronectoidei</taxon>
        <taxon>Cynoglossidae</taxon>
        <taxon>Cynoglossinae</taxon>
        <taxon>Cynoglossus</taxon>
    </lineage>
</organism>
<keyword evidence="6" id="KW-0732">Signal</keyword>
<comment type="caution">
    <text evidence="14">Lacks conserved residue(s) required for the propagation of feature annotation.</text>
</comment>
<evidence type="ECO:0000256" key="9">
    <source>
        <dbReference type="ARBA" id="ARBA00023136"/>
    </source>
</evidence>
<dbReference type="PANTHER" id="PTHR24049:SF22">
    <property type="entry name" value="DROSOPHILA CRUMBS HOMOLOG"/>
    <property type="match status" value="1"/>
</dbReference>
<name>A0A3P8WH10_CYNSE</name>
<keyword evidence="8 16" id="KW-1133">Transmembrane helix</keyword>
<dbReference type="PROSITE" id="PS00022">
    <property type="entry name" value="EGF_1"/>
    <property type="match status" value="13"/>
</dbReference>
<feature type="transmembrane region" description="Helical" evidence="16">
    <location>
        <begin position="1220"/>
        <end position="1246"/>
    </location>
</feature>
<feature type="disulfide bond" evidence="14">
    <location>
        <begin position="208"/>
        <end position="217"/>
    </location>
</feature>
<dbReference type="GO" id="GO:0042995">
    <property type="term" value="C:cell projection"/>
    <property type="evidence" value="ECO:0007669"/>
    <property type="project" value="UniProtKB-SubCell"/>
</dbReference>
<dbReference type="GO" id="GO:0005911">
    <property type="term" value="C:cell-cell junction"/>
    <property type="evidence" value="ECO:0007669"/>
    <property type="project" value="UniProtKB-ARBA"/>
</dbReference>
<dbReference type="PROSITE" id="PS01187">
    <property type="entry name" value="EGF_CA"/>
    <property type="match status" value="2"/>
</dbReference>
<feature type="domain" description="EGF-like" evidence="18">
    <location>
        <begin position="322"/>
        <end position="363"/>
    </location>
</feature>
<feature type="domain" description="EGF-like" evidence="18">
    <location>
        <begin position="67"/>
        <end position="103"/>
    </location>
</feature>
<feature type="disulfide bond" evidence="14">
    <location>
        <begin position="765"/>
        <end position="774"/>
    </location>
</feature>
<feature type="disulfide bond" evidence="14">
    <location>
        <begin position="1198"/>
        <end position="1207"/>
    </location>
</feature>
<keyword evidence="4 14" id="KW-0245">EGF-like domain</keyword>
<dbReference type="Gene3D" id="2.60.120.200">
    <property type="match status" value="3"/>
</dbReference>
<feature type="domain" description="EGF-like" evidence="18">
    <location>
        <begin position="29"/>
        <end position="65"/>
    </location>
</feature>
<evidence type="ECO:0000313" key="19">
    <source>
        <dbReference type="Ensembl" id="ENSCSEP00000025747.1"/>
    </source>
</evidence>
<feature type="domain" description="EGF-like" evidence="18">
    <location>
        <begin position="143"/>
        <end position="180"/>
    </location>
</feature>
<dbReference type="PROSITE" id="PS01186">
    <property type="entry name" value="EGF_2"/>
    <property type="match status" value="8"/>
</dbReference>
<keyword evidence="9 16" id="KW-0472">Membrane</keyword>
<feature type="disulfide bond" evidence="14">
    <location>
        <begin position="1064"/>
        <end position="1073"/>
    </location>
</feature>
<feature type="disulfide bond" evidence="14">
    <location>
        <begin position="1102"/>
        <end position="1111"/>
    </location>
</feature>
<dbReference type="GO" id="GO:0045197">
    <property type="term" value="P:establishment or maintenance of epithelial cell apical/basal polarity"/>
    <property type="evidence" value="ECO:0007669"/>
    <property type="project" value="TreeGrafter"/>
</dbReference>
<dbReference type="SMART" id="SM00282">
    <property type="entry name" value="LamG"/>
    <property type="match status" value="3"/>
</dbReference>
<feature type="domain" description="Laminin G" evidence="17">
    <location>
        <begin position="566"/>
        <end position="737"/>
    </location>
</feature>
<evidence type="ECO:0000256" key="13">
    <source>
        <dbReference type="ARBA" id="ARBA00060989"/>
    </source>
</evidence>
<dbReference type="InterPro" id="IPR000742">
    <property type="entry name" value="EGF"/>
</dbReference>
<feature type="domain" description="EGF-like" evidence="18">
    <location>
        <begin position="1001"/>
        <end position="1037"/>
    </location>
</feature>
<feature type="disulfide bond" evidence="14">
    <location>
        <begin position="93"/>
        <end position="102"/>
    </location>
</feature>
<evidence type="ECO:0000256" key="4">
    <source>
        <dbReference type="ARBA" id="ARBA00022536"/>
    </source>
</evidence>
<feature type="domain" description="EGF-like" evidence="18">
    <location>
        <begin position="182"/>
        <end position="218"/>
    </location>
</feature>
<dbReference type="FunFam" id="2.10.25.10:FF:000143">
    <property type="entry name" value="Protein crumbs 1"/>
    <property type="match status" value="2"/>
</dbReference>
<feature type="region of interest" description="Disordered" evidence="15">
    <location>
        <begin position="1253"/>
        <end position="1282"/>
    </location>
</feature>
<dbReference type="FunFam" id="2.10.25.10:FF:000123">
    <property type="entry name" value="Crumbs homolog 1 (Drosophila)"/>
    <property type="match status" value="2"/>
</dbReference>